<dbReference type="EMBL" id="CAJNOK010011471">
    <property type="protein sequence ID" value="CAF1141023.1"/>
    <property type="molecule type" value="Genomic_DNA"/>
</dbReference>
<organism evidence="1 3">
    <name type="scientific">Didymodactylos carnosus</name>
    <dbReference type="NCBI Taxonomy" id="1234261"/>
    <lineage>
        <taxon>Eukaryota</taxon>
        <taxon>Metazoa</taxon>
        <taxon>Spiralia</taxon>
        <taxon>Gnathifera</taxon>
        <taxon>Rotifera</taxon>
        <taxon>Eurotatoria</taxon>
        <taxon>Bdelloidea</taxon>
        <taxon>Philodinida</taxon>
        <taxon>Philodinidae</taxon>
        <taxon>Didymodactylos</taxon>
    </lineage>
</organism>
<dbReference type="AlphaFoldDB" id="A0A8S2EGU9"/>
<comment type="caution">
    <text evidence="1">The sequence shown here is derived from an EMBL/GenBank/DDBJ whole genome shotgun (WGS) entry which is preliminary data.</text>
</comment>
<dbReference type="Proteomes" id="UP000677228">
    <property type="component" value="Unassembled WGS sequence"/>
</dbReference>
<protein>
    <submittedName>
        <fullName evidence="1">Uncharacterized protein</fullName>
    </submittedName>
</protein>
<sequence>AQTLIQLQKLAKSQKCERPVARSTITKSASDHEENTNLVENELDQKALVDIDTEDLCNFVREDIIGGNKTSSYRFLTTFWNCGVIAGYDEMLMTTDMRRVLRRIMDIL</sequence>
<proteinExistence type="predicted"/>
<gene>
    <name evidence="1" type="ORF">OVA965_LOCUS21127</name>
    <name evidence="2" type="ORF">TMI583_LOCUS21705</name>
</gene>
<dbReference type="EMBL" id="CAJOBA010026445">
    <property type="protein sequence ID" value="CAF3936313.1"/>
    <property type="molecule type" value="Genomic_DNA"/>
</dbReference>
<evidence type="ECO:0000313" key="2">
    <source>
        <dbReference type="EMBL" id="CAF3936313.1"/>
    </source>
</evidence>
<evidence type="ECO:0000313" key="3">
    <source>
        <dbReference type="Proteomes" id="UP000677228"/>
    </source>
</evidence>
<name>A0A8S2EGU9_9BILA</name>
<evidence type="ECO:0000313" key="1">
    <source>
        <dbReference type="EMBL" id="CAF1141023.1"/>
    </source>
</evidence>
<reference evidence="1" key="1">
    <citation type="submission" date="2021-02" db="EMBL/GenBank/DDBJ databases">
        <authorList>
            <person name="Nowell W R."/>
        </authorList>
    </citation>
    <scope>NUCLEOTIDE SEQUENCE</scope>
</reference>
<dbReference type="Proteomes" id="UP000682733">
    <property type="component" value="Unassembled WGS sequence"/>
</dbReference>
<accession>A0A8S2EGU9</accession>
<feature type="non-terminal residue" evidence="1">
    <location>
        <position position="1"/>
    </location>
</feature>